<feature type="transmembrane region" description="Helical" evidence="5">
    <location>
        <begin position="88"/>
        <end position="109"/>
    </location>
</feature>
<feature type="transmembrane region" description="Helical" evidence="5">
    <location>
        <begin position="168"/>
        <end position="188"/>
    </location>
</feature>
<evidence type="ECO:0000256" key="5">
    <source>
        <dbReference type="SAM" id="Phobius"/>
    </source>
</evidence>
<feature type="transmembrane region" description="Helical" evidence="5">
    <location>
        <begin position="275"/>
        <end position="300"/>
    </location>
</feature>
<dbReference type="GO" id="GO:0004930">
    <property type="term" value="F:G protein-coupled receptor activity"/>
    <property type="evidence" value="ECO:0007669"/>
    <property type="project" value="InterPro"/>
</dbReference>
<organism evidence="7 8">
    <name type="scientific">Dreissena polymorpha</name>
    <name type="common">Zebra mussel</name>
    <name type="synonym">Mytilus polymorpha</name>
    <dbReference type="NCBI Taxonomy" id="45954"/>
    <lineage>
        <taxon>Eukaryota</taxon>
        <taxon>Metazoa</taxon>
        <taxon>Spiralia</taxon>
        <taxon>Lophotrochozoa</taxon>
        <taxon>Mollusca</taxon>
        <taxon>Bivalvia</taxon>
        <taxon>Autobranchia</taxon>
        <taxon>Heteroconchia</taxon>
        <taxon>Euheterodonta</taxon>
        <taxon>Imparidentia</taxon>
        <taxon>Neoheterodontei</taxon>
        <taxon>Myida</taxon>
        <taxon>Dreissenoidea</taxon>
        <taxon>Dreissenidae</taxon>
        <taxon>Dreissena</taxon>
    </lineage>
</organism>
<dbReference type="PANTHER" id="PTHR46641:SF22">
    <property type="entry name" value="PROCTOLIN RECEPTOR, ISOFORM A"/>
    <property type="match status" value="1"/>
</dbReference>
<protein>
    <recommendedName>
        <fullName evidence="6">G-protein coupled receptors family 1 profile domain-containing protein</fullName>
    </recommendedName>
</protein>
<dbReference type="Proteomes" id="UP000828390">
    <property type="component" value="Unassembled WGS sequence"/>
</dbReference>
<reference evidence="7" key="1">
    <citation type="journal article" date="2019" name="bioRxiv">
        <title>The Genome of the Zebra Mussel, Dreissena polymorpha: A Resource for Invasive Species Research.</title>
        <authorList>
            <person name="McCartney M.A."/>
            <person name="Auch B."/>
            <person name="Kono T."/>
            <person name="Mallez S."/>
            <person name="Zhang Y."/>
            <person name="Obille A."/>
            <person name="Becker A."/>
            <person name="Abrahante J.E."/>
            <person name="Garbe J."/>
            <person name="Badalamenti J.P."/>
            <person name="Herman A."/>
            <person name="Mangelson H."/>
            <person name="Liachko I."/>
            <person name="Sullivan S."/>
            <person name="Sone E.D."/>
            <person name="Koren S."/>
            <person name="Silverstein K.A.T."/>
            <person name="Beckman K.B."/>
            <person name="Gohl D.M."/>
        </authorList>
    </citation>
    <scope>NUCLEOTIDE SEQUENCE</scope>
    <source>
        <strain evidence="7">Duluth1</strain>
        <tissue evidence="7">Whole animal</tissue>
    </source>
</reference>
<dbReference type="EMBL" id="JAIWYP010000014">
    <property type="protein sequence ID" value="KAH3713039.1"/>
    <property type="molecule type" value="Genomic_DNA"/>
</dbReference>
<feature type="transmembrane region" description="Helical" evidence="5">
    <location>
        <begin position="320"/>
        <end position="343"/>
    </location>
</feature>
<comment type="subcellular location">
    <subcellularLocation>
        <location evidence="1">Membrane</location>
    </subcellularLocation>
</comment>
<name>A0A9D4H9Z5_DREPO</name>
<gene>
    <name evidence="7" type="ORF">DPMN_072803</name>
</gene>
<proteinExistence type="predicted"/>
<dbReference type="GO" id="GO:0016020">
    <property type="term" value="C:membrane"/>
    <property type="evidence" value="ECO:0007669"/>
    <property type="project" value="UniProtKB-SubCell"/>
</dbReference>
<sequence length="522" mass="59496">MMEYNQTVNALKKFVLGYIDSKNTSGISPHNNVTGQNEIVANMYALEITRFAVQRILVPILTAIGLVGNAISICVLTHKSMVSSTDCYLTALAVFDTLYIISSFTLSLRHYPAVDETILYQLWYPFGKALTDACSNVSVSLTVTFSLERLVAVYYPMKGRVLCTPKRAKLIASLVSAFAIMCTVPEFLEVKVVAVTERNTTVYTIVDTEMANTVAYKLGYVNFVMFMFTIIPTGLLFTCNGLLLKTVYRATRIRRSMTRIPTRQNNRRQNEQNRITLMLVGVVVVFLICQFPNAGLMLYWTYIRCYSLNMTTYQHNAVRIAGNVVNLLILVNSSMNFMLYSAMSTKFRRVFMRTFCYCDRNGIDNFSKTELSFYKGKSMRGSEIPFRFRSHRATKGTKEEGVQTYQHRTRRNNNTCNRYHLTYKKRTFVPEHKGSLSISSSPKDSSRNNQYSPIILRRAKCKHNGNGTNRAVRVECPFLDADISEEQTLVSSKDATPMTYDDMYTIKLTVKRHRGDLCDSQL</sequence>
<evidence type="ECO:0000256" key="1">
    <source>
        <dbReference type="ARBA" id="ARBA00004370"/>
    </source>
</evidence>
<dbReference type="Gene3D" id="1.20.1070.10">
    <property type="entry name" value="Rhodopsin 7-helix transmembrane proteins"/>
    <property type="match status" value="1"/>
</dbReference>
<accession>A0A9D4H9Z5</accession>
<evidence type="ECO:0000313" key="7">
    <source>
        <dbReference type="EMBL" id="KAH3713039.1"/>
    </source>
</evidence>
<dbReference type="CDD" id="cd14978">
    <property type="entry name" value="7tmA_FMRFamide_R-like"/>
    <property type="match status" value="1"/>
</dbReference>
<keyword evidence="4 5" id="KW-0472">Membrane</keyword>
<evidence type="ECO:0000259" key="6">
    <source>
        <dbReference type="PROSITE" id="PS50262"/>
    </source>
</evidence>
<feature type="domain" description="G-protein coupled receptors family 1 profile" evidence="6">
    <location>
        <begin position="68"/>
        <end position="340"/>
    </location>
</feature>
<dbReference type="InterPro" id="IPR017452">
    <property type="entry name" value="GPCR_Rhodpsn_7TM"/>
</dbReference>
<evidence type="ECO:0000256" key="4">
    <source>
        <dbReference type="ARBA" id="ARBA00023136"/>
    </source>
</evidence>
<evidence type="ECO:0000256" key="3">
    <source>
        <dbReference type="ARBA" id="ARBA00022989"/>
    </source>
</evidence>
<feature type="transmembrane region" description="Helical" evidence="5">
    <location>
        <begin position="56"/>
        <end position="76"/>
    </location>
</feature>
<dbReference type="AlphaFoldDB" id="A0A9D4H9Z5"/>
<keyword evidence="2 5" id="KW-0812">Transmembrane</keyword>
<feature type="transmembrane region" description="Helical" evidence="5">
    <location>
        <begin position="220"/>
        <end position="244"/>
    </location>
</feature>
<keyword evidence="8" id="KW-1185">Reference proteome</keyword>
<evidence type="ECO:0000256" key="2">
    <source>
        <dbReference type="ARBA" id="ARBA00022692"/>
    </source>
</evidence>
<reference evidence="7" key="2">
    <citation type="submission" date="2020-11" db="EMBL/GenBank/DDBJ databases">
        <authorList>
            <person name="McCartney M.A."/>
            <person name="Auch B."/>
            <person name="Kono T."/>
            <person name="Mallez S."/>
            <person name="Becker A."/>
            <person name="Gohl D.M."/>
            <person name="Silverstein K.A.T."/>
            <person name="Koren S."/>
            <person name="Bechman K.B."/>
            <person name="Herman A."/>
            <person name="Abrahante J.E."/>
            <person name="Garbe J."/>
        </authorList>
    </citation>
    <scope>NUCLEOTIDE SEQUENCE</scope>
    <source>
        <strain evidence="7">Duluth1</strain>
        <tissue evidence="7">Whole animal</tissue>
    </source>
</reference>
<dbReference type="PRINTS" id="PR00237">
    <property type="entry name" value="GPCRRHODOPSN"/>
</dbReference>
<dbReference type="InterPro" id="IPR052954">
    <property type="entry name" value="GPCR-Ligand_Int"/>
</dbReference>
<comment type="caution">
    <text evidence="7">The sequence shown here is derived from an EMBL/GenBank/DDBJ whole genome shotgun (WGS) entry which is preliminary data.</text>
</comment>
<dbReference type="Pfam" id="PF00001">
    <property type="entry name" value="7tm_1"/>
    <property type="match status" value="1"/>
</dbReference>
<dbReference type="InterPro" id="IPR000276">
    <property type="entry name" value="GPCR_Rhodpsn"/>
</dbReference>
<keyword evidence="3 5" id="KW-1133">Transmembrane helix</keyword>
<dbReference type="PANTHER" id="PTHR46641">
    <property type="entry name" value="FMRFAMIDE RECEPTOR-RELATED"/>
    <property type="match status" value="1"/>
</dbReference>
<dbReference type="SUPFAM" id="SSF81321">
    <property type="entry name" value="Family A G protein-coupled receptor-like"/>
    <property type="match status" value="1"/>
</dbReference>
<dbReference type="PROSITE" id="PS50262">
    <property type="entry name" value="G_PROTEIN_RECEP_F1_2"/>
    <property type="match status" value="1"/>
</dbReference>
<evidence type="ECO:0000313" key="8">
    <source>
        <dbReference type="Proteomes" id="UP000828390"/>
    </source>
</evidence>